<keyword evidence="7 8" id="KW-0472">Membrane</keyword>
<accession>A0A8F6TXP3</accession>
<feature type="transmembrane region" description="Helical" evidence="8">
    <location>
        <begin position="213"/>
        <end position="234"/>
    </location>
</feature>
<gene>
    <name evidence="10" type="primary">rarD</name>
    <name evidence="10" type="ORF">KYE46_05100</name>
</gene>
<evidence type="ECO:0000256" key="6">
    <source>
        <dbReference type="ARBA" id="ARBA00022989"/>
    </source>
</evidence>
<dbReference type="InterPro" id="IPR000620">
    <property type="entry name" value="EamA_dom"/>
</dbReference>
<evidence type="ECO:0000256" key="8">
    <source>
        <dbReference type="SAM" id="Phobius"/>
    </source>
</evidence>
<evidence type="ECO:0000256" key="5">
    <source>
        <dbReference type="ARBA" id="ARBA00022692"/>
    </source>
</evidence>
<feature type="transmembrane region" description="Helical" evidence="8">
    <location>
        <begin position="246"/>
        <end position="264"/>
    </location>
</feature>
<comment type="subcellular location">
    <subcellularLocation>
        <location evidence="1">Cell membrane</location>
        <topology evidence="1">Multi-pass membrane protein</topology>
    </subcellularLocation>
</comment>
<reference evidence="10 11" key="1">
    <citation type="submission" date="2021-07" db="EMBL/GenBank/DDBJ databases">
        <title>A novel Jannaschia species isolated from marine dinoflagellate Ceratoperidinium margalefii.</title>
        <authorList>
            <person name="Jiang Y."/>
            <person name="Li Z."/>
        </authorList>
    </citation>
    <scope>NUCLEOTIDE SEQUENCE [LARGE SCALE GENOMIC DNA]</scope>
    <source>
        <strain evidence="10 11">J12C1-MA-4</strain>
    </source>
</reference>
<feature type="transmembrane region" description="Helical" evidence="8">
    <location>
        <begin position="152"/>
        <end position="169"/>
    </location>
</feature>
<feature type="transmembrane region" description="Helical" evidence="8">
    <location>
        <begin position="181"/>
        <end position="201"/>
    </location>
</feature>
<evidence type="ECO:0000256" key="4">
    <source>
        <dbReference type="ARBA" id="ARBA00022475"/>
    </source>
</evidence>
<protein>
    <submittedName>
        <fullName evidence="10">EamA family transporter RarD</fullName>
    </submittedName>
</protein>
<feature type="transmembrane region" description="Helical" evidence="8">
    <location>
        <begin position="106"/>
        <end position="123"/>
    </location>
</feature>
<dbReference type="EMBL" id="CP079194">
    <property type="protein sequence ID" value="QXT40620.1"/>
    <property type="molecule type" value="Genomic_DNA"/>
</dbReference>
<dbReference type="KEGG" id="gce:KYE46_05100"/>
<dbReference type="PANTHER" id="PTHR22911:SF137">
    <property type="entry name" value="SOLUTE CARRIER FAMILY 35 MEMBER G2-RELATED"/>
    <property type="match status" value="1"/>
</dbReference>
<organism evidence="10 11">
    <name type="scientific">Gymnodinialimonas ceratoperidinii</name>
    <dbReference type="NCBI Taxonomy" id="2856823"/>
    <lineage>
        <taxon>Bacteria</taxon>
        <taxon>Pseudomonadati</taxon>
        <taxon>Pseudomonadota</taxon>
        <taxon>Alphaproteobacteria</taxon>
        <taxon>Rhodobacterales</taxon>
        <taxon>Paracoccaceae</taxon>
        <taxon>Gymnodinialimonas</taxon>
    </lineage>
</organism>
<proteinExistence type="inferred from homology"/>
<evidence type="ECO:0000256" key="3">
    <source>
        <dbReference type="ARBA" id="ARBA00022448"/>
    </source>
</evidence>
<dbReference type="NCBIfam" id="TIGR00688">
    <property type="entry name" value="rarD"/>
    <property type="match status" value="1"/>
</dbReference>
<dbReference type="Pfam" id="PF00892">
    <property type="entry name" value="EamA"/>
    <property type="match status" value="2"/>
</dbReference>
<dbReference type="GO" id="GO:0005886">
    <property type="term" value="C:plasma membrane"/>
    <property type="evidence" value="ECO:0007669"/>
    <property type="project" value="UniProtKB-SubCell"/>
</dbReference>
<keyword evidence="6 8" id="KW-1133">Transmembrane helix</keyword>
<keyword evidence="5 8" id="KW-0812">Transmembrane</keyword>
<keyword evidence="3" id="KW-0813">Transport</keyword>
<name>A0A8F6TXP3_9RHOB</name>
<feature type="domain" description="EamA" evidence="9">
    <location>
        <begin position="11"/>
        <end position="146"/>
    </location>
</feature>
<comment type="similarity">
    <text evidence="2">Belongs to the EamA transporter family.</text>
</comment>
<feature type="transmembrane region" description="Helical" evidence="8">
    <location>
        <begin position="12"/>
        <end position="33"/>
    </location>
</feature>
<dbReference type="InterPro" id="IPR004626">
    <property type="entry name" value="RarD"/>
</dbReference>
<evidence type="ECO:0000256" key="7">
    <source>
        <dbReference type="ARBA" id="ARBA00023136"/>
    </source>
</evidence>
<keyword evidence="11" id="KW-1185">Reference proteome</keyword>
<feature type="domain" description="EamA" evidence="9">
    <location>
        <begin position="155"/>
        <end position="286"/>
    </location>
</feature>
<evidence type="ECO:0000313" key="11">
    <source>
        <dbReference type="Proteomes" id="UP000825009"/>
    </source>
</evidence>
<feature type="transmembrane region" description="Helical" evidence="8">
    <location>
        <begin position="75"/>
        <end position="94"/>
    </location>
</feature>
<dbReference type="Proteomes" id="UP000825009">
    <property type="component" value="Chromosome"/>
</dbReference>
<evidence type="ECO:0000313" key="10">
    <source>
        <dbReference type="EMBL" id="QXT40620.1"/>
    </source>
</evidence>
<evidence type="ECO:0000256" key="1">
    <source>
        <dbReference type="ARBA" id="ARBA00004651"/>
    </source>
</evidence>
<feature type="transmembrane region" description="Helical" evidence="8">
    <location>
        <begin position="270"/>
        <end position="290"/>
    </location>
</feature>
<evidence type="ECO:0000259" key="9">
    <source>
        <dbReference type="Pfam" id="PF00892"/>
    </source>
</evidence>
<feature type="transmembrane region" description="Helical" evidence="8">
    <location>
        <begin position="45"/>
        <end position="63"/>
    </location>
</feature>
<dbReference type="AlphaFoldDB" id="A0A8F6TXP3"/>
<keyword evidence="4" id="KW-1003">Cell membrane</keyword>
<dbReference type="RefSeq" id="WP_219003932.1">
    <property type="nucleotide sequence ID" value="NZ_CP079194.1"/>
</dbReference>
<feature type="transmembrane region" description="Helical" evidence="8">
    <location>
        <begin position="130"/>
        <end position="146"/>
    </location>
</feature>
<dbReference type="PANTHER" id="PTHR22911">
    <property type="entry name" value="ACYL-MALONYL CONDENSING ENZYME-RELATED"/>
    <property type="match status" value="1"/>
</dbReference>
<evidence type="ECO:0000256" key="2">
    <source>
        <dbReference type="ARBA" id="ARBA00007362"/>
    </source>
</evidence>
<sequence length="297" mass="32226">MANTSDDTPAGFAYAVSAYALWGGLPIYLKALAHVPAMEIVAHRVIWSLPIIGLLILITGRTADLKAALRSPRMLGMAAITALFVSINWGVYIWAIAHDRALDGALGYYINPLFSVFLGAVLLGERLSRLQWAAVALAALAVLVLTVEEGRLPWVALALMLSWGGYAFCKRKLPIGPNQGFFLEVAILCVPALAYVLWLGATRQGQFLAGDALDTWLLLGCGLVTAIPLILYVNGAKLLRLSTIGILQYIAPTLIFLVAVFLFREPFGPARMIAFPMIWAALVLYSVALFRQSRKVA</sequence>